<gene>
    <name evidence="2" type="ORF">K489DRAFT_135749</name>
</gene>
<evidence type="ECO:0000313" key="1">
    <source>
        <dbReference type="Proteomes" id="UP000504637"/>
    </source>
</evidence>
<sequence length="164" mass="17965">MSASHSRTHVHADLQVEGNNEQLLHSWSGISGAARVLRMSVRRWLVETLEARQGSSVEVGVKCGGEDGPSQLGVHASIGWSRETSACNRKCCDQQRRDLGVAIVVYRNLLQEFEICCAGTGTLGKQHPRRFSFSPGELPISLRSLSFSHAFMILTRIGTCSEAL</sequence>
<organism evidence="2">
    <name type="scientific">Dissoconium aciculare CBS 342.82</name>
    <dbReference type="NCBI Taxonomy" id="1314786"/>
    <lineage>
        <taxon>Eukaryota</taxon>
        <taxon>Fungi</taxon>
        <taxon>Dikarya</taxon>
        <taxon>Ascomycota</taxon>
        <taxon>Pezizomycotina</taxon>
        <taxon>Dothideomycetes</taxon>
        <taxon>Dothideomycetidae</taxon>
        <taxon>Mycosphaerellales</taxon>
        <taxon>Dissoconiaceae</taxon>
        <taxon>Dissoconium</taxon>
    </lineage>
</organism>
<dbReference type="RefSeq" id="XP_033455107.1">
    <property type="nucleotide sequence ID" value="XM_033599083.1"/>
</dbReference>
<dbReference type="GeneID" id="54356882"/>
<reference evidence="2" key="3">
    <citation type="submission" date="2025-08" db="UniProtKB">
        <authorList>
            <consortium name="RefSeq"/>
        </authorList>
    </citation>
    <scope>IDENTIFICATION</scope>
    <source>
        <strain evidence="2">CBS 342.82</strain>
    </source>
</reference>
<accession>A0A6J3LQ89</accession>
<keyword evidence="1" id="KW-1185">Reference proteome</keyword>
<dbReference type="AlphaFoldDB" id="A0A6J3LQ89"/>
<reference evidence="2" key="1">
    <citation type="submission" date="2020-01" db="EMBL/GenBank/DDBJ databases">
        <authorList>
            <consortium name="DOE Joint Genome Institute"/>
            <person name="Haridas S."/>
            <person name="Albert R."/>
            <person name="Binder M."/>
            <person name="Bloem J."/>
            <person name="Labutti K."/>
            <person name="Salamov A."/>
            <person name="Andreopoulos B."/>
            <person name="Baker S.E."/>
            <person name="Barry K."/>
            <person name="Bills G."/>
            <person name="Bluhm B.H."/>
            <person name="Cannon C."/>
            <person name="Castanera R."/>
            <person name="Culley D.E."/>
            <person name="Daum C."/>
            <person name="Ezra D."/>
            <person name="Gonzalez J.B."/>
            <person name="Henrissat B."/>
            <person name="Kuo A."/>
            <person name="Liang C."/>
            <person name="Lipzen A."/>
            <person name="Lutzoni F."/>
            <person name="Magnuson J."/>
            <person name="Mondo S."/>
            <person name="Nolan M."/>
            <person name="Ohm R."/>
            <person name="Pangilinan J."/>
            <person name="Park H.-J."/>
            <person name="Ramirez L."/>
            <person name="Alfaro M."/>
            <person name="Sun H."/>
            <person name="Tritt A."/>
            <person name="Yoshinaga Y."/>
            <person name="Zwiers L.-H."/>
            <person name="Turgeon B.G."/>
            <person name="Goodwin S.B."/>
            <person name="Spatafora J.W."/>
            <person name="Crous P.W."/>
            <person name="Grigoriev I.V."/>
        </authorList>
    </citation>
    <scope>NUCLEOTIDE SEQUENCE</scope>
    <source>
        <strain evidence="2">CBS 342.82</strain>
    </source>
</reference>
<proteinExistence type="predicted"/>
<reference evidence="2" key="2">
    <citation type="submission" date="2020-04" db="EMBL/GenBank/DDBJ databases">
        <authorList>
            <consortium name="NCBI Genome Project"/>
        </authorList>
    </citation>
    <scope>NUCLEOTIDE SEQUENCE</scope>
    <source>
        <strain evidence="2">CBS 342.82</strain>
    </source>
</reference>
<evidence type="ECO:0000313" key="2">
    <source>
        <dbReference type="RefSeq" id="XP_033455107.1"/>
    </source>
</evidence>
<dbReference type="Proteomes" id="UP000504637">
    <property type="component" value="Unplaced"/>
</dbReference>
<name>A0A6J3LQ89_9PEZI</name>
<protein>
    <submittedName>
        <fullName evidence="2">Uncharacterized protein</fullName>
    </submittedName>
</protein>